<organism evidence="1 2">
    <name type="scientific">Cannabis sativa</name>
    <name type="common">Hemp</name>
    <name type="synonym">Marijuana</name>
    <dbReference type="NCBI Taxonomy" id="3483"/>
    <lineage>
        <taxon>Eukaryota</taxon>
        <taxon>Viridiplantae</taxon>
        <taxon>Streptophyta</taxon>
        <taxon>Embryophyta</taxon>
        <taxon>Tracheophyta</taxon>
        <taxon>Spermatophyta</taxon>
        <taxon>Magnoliopsida</taxon>
        <taxon>eudicotyledons</taxon>
        <taxon>Gunneridae</taxon>
        <taxon>Pentapetalae</taxon>
        <taxon>rosids</taxon>
        <taxon>fabids</taxon>
        <taxon>Rosales</taxon>
        <taxon>Cannabaceae</taxon>
        <taxon>Cannabis</taxon>
    </lineage>
</organism>
<sequence>MTSASSSLPQDPMVDDPDDRVLVITRISTNPINLTTPTTSAGTTNLATIAGRYLDPPNSNNWSDLPSIKAHAAPSTQGRTGGQTIPSTLLVDHQELLIMGWANQGQSSLP</sequence>
<proteinExistence type="predicted"/>
<protein>
    <submittedName>
        <fullName evidence="1">Uncharacterized protein</fullName>
    </submittedName>
</protein>
<dbReference type="Proteomes" id="UP000596661">
    <property type="component" value="Chromosome 3"/>
</dbReference>
<accession>A0A803P4P7</accession>
<reference evidence="1" key="1">
    <citation type="submission" date="2018-11" db="EMBL/GenBank/DDBJ databases">
        <authorList>
            <person name="Grassa J C."/>
        </authorList>
    </citation>
    <scope>NUCLEOTIDE SEQUENCE [LARGE SCALE GENOMIC DNA]</scope>
</reference>
<reference evidence="1" key="2">
    <citation type="submission" date="2021-03" db="UniProtKB">
        <authorList>
            <consortium name="EnsemblPlants"/>
        </authorList>
    </citation>
    <scope>IDENTIFICATION</scope>
</reference>
<name>A0A803P4P7_CANSA</name>
<dbReference type="AlphaFoldDB" id="A0A803P4P7"/>
<evidence type="ECO:0000313" key="2">
    <source>
        <dbReference type="Proteomes" id="UP000596661"/>
    </source>
</evidence>
<dbReference type="Gramene" id="evm.model.03.1291">
    <property type="protein sequence ID" value="cds.evm.model.03.1291"/>
    <property type="gene ID" value="evm.TU.03.1291"/>
</dbReference>
<keyword evidence="2" id="KW-1185">Reference proteome</keyword>
<evidence type="ECO:0000313" key="1">
    <source>
        <dbReference type="EnsemblPlants" id="cds.evm.model.03.1291"/>
    </source>
</evidence>
<dbReference type="EMBL" id="UZAU01000291">
    <property type="status" value="NOT_ANNOTATED_CDS"/>
    <property type="molecule type" value="Genomic_DNA"/>
</dbReference>
<dbReference type="EnsemblPlants" id="evm.model.03.1291">
    <property type="protein sequence ID" value="cds.evm.model.03.1291"/>
    <property type="gene ID" value="evm.TU.03.1291"/>
</dbReference>